<organism evidence="2 3">
    <name type="scientific">Parasedimentitalea marina</name>
    <dbReference type="NCBI Taxonomy" id="2483033"/>
    <lineage>
        <taxon>Bacteria</taxon>
        <taxon>Pseudomonadati</taxon>
        <taxon>Pseudomonadota</taxon>
        <taxon>Alphaproteobacteria</taxon>
        <taxon>Rhodobacterales</taxon>
        <taxon>Paracoccaceae</taxon>
        <taxon>Parasedimentitalea</taxon>
    </lineage>
</organism>
<protein>
    <submittedName>
        <fullName evidence="2">Uncharacterized protein</fullName>
    </submittedName>
</protein>
<dbReference type="KEGG" id="sedi:EBB79_07220"/>
<evidence type="ECO:0000313" key="3">
    <source>
        <dbReference type="Proteomes" id="UP000283063"/>
    </source>
</evidence>
<keyword evidence="1" id="KW-0812">Transmembrane</keyword>
<dbReference type="AlphaFoldDB" id="A0A3T0N134"/>
<evidence type="ECO:0000313" key="2">
    <source>
        <dbReference type="EMBL" id="AZV77701.1"/>
    </source>
</evidence>
<feature type="transmembrane region" description="Helical" evidence="1">
    <location>
        <begin position="6"/>
        <end position="23"/>
    </location>
</feature>
<accession>A0A3T0N134</accession>
<gene>
    <name evidence="2" type="ORF">EBB79_07220</name>
</gene>
<name>A0A3T0N134_9RHOB</name>
<keyword evidence="1" id="KW-1133">Transmembrane helix</keyword>
<proteinExistence type="predicted"/>
<keyword evidence="3" id="KW-1185">Reference proteome</keyword>
<dbReference type="EMBL" id="CP033219">
    <property type="protein sequence ID" value="AZV77701.1"/>
    <property type="molecule type" value="Genomic_DNA"/>
</dbReference>
<keyword evidence="1" id="KW-0472">Membrane</keyword>
<reference evidence="2 3" key="1">
    <citation type="submission" date="2018-10" db="EMBL/GenBank/DDBJ databases">
        <title>Parasedimentitalea marina sp. nov., a psychrophilic bacterium isolated from deep seawater of the New Britain Trench.</title>
        <authorList>
            <person name="Cao J."/>
        </authorList>
    </citation>
    <scope>NUCLEOTIDE SEQUENCE [LARGE SCALE GENOMIC DNA]</scope>
    <source>
        <strain evidence="2 3">W43</strain>
    </source>
</reference>
<sequence length="153" mass="16479">MDFSSWITVIGTVASLASMAVAIRQARNAFKSSNDAKKAMATVQLAAVAERLKSAQEHIRDLAPDKVTERGFKSGSKIDSVRREFDTAMSALPTSGVGSSARVLLSNAQASLNEYYSSLHQEPNLDEWQTSQKLVQDTISNLTSTASIQGINS</sequence>
<evidence type="ECO:0000256" key="1">
    <source>
        <dbReference type="SAM" id="Phobius"/>
    </source>
</evidence>
<dbReference type="Proteomes" id="UP000283063">
    <property type="component" value="Chromosome"/>
</dbReference>